<keyword evidence="9" id="KW-0539">Nucleus</keyword>
<sequence>MSGGEPRRNNCRGGSNTGRGGGNSWRGGGNTWRGGGNTWRGGGNTWRGGGNTWRGGGNTWRGSSSSSSGRGAQELLGGTQRVCTQATLNCECPYKGWALYFTEGFTESSPNAGRIKVFEKYFTSKINLFDKDEIERQGSILVDYAELISDQVVIQELPDLAKELKEQPEMILSCLGVAIHQVLTSDLERQAAELKGDELPVTTPLINIPHISARLYNYDPLTPLRLLRASVFGRLVCVRGTVVRVSNIRPLCTRLAFRCLVCSHTQALPLQHGHSCLPAPVCLLLSAYSCLPTPVCLLLSACSCRPAPVCLLLSACSCLPSPVYLLLSAYSCLPAPVCLLLSAYSCLPAPVGQLPVCLLLSAYSCLPTPVCLLLSACSCRPAPVCLLLSACSCLPSPVYLLLSAYSCLPAPVCLLLSACSCLPAPVCLLLSACSCLPAPVCLLLSACSCPAPAPVCLLLSACSCLPAPVCLLLSACSCLLAPVCLLLSACSCLPAPVCLLLSACSWPTPVLSACSCLPAPVCLLLSAFSCLPTPVCLLLSAYSCLPTPVCLLLSAYSCLPAPVCLLLSACSCLPAPVCLLLSACSCLPARSCLPAPVCLLLSACSCLPCLMSSPLTQTVDWQIIKVQELIGGEQREAGRIPRTVECHLTADLCDSCVPGDTVTVTGIVRVTKEGLQRGNKDQCMFLLYIEATSVSNTKGLQSKAGSQGSAEAHSAEEFSLKELYAIQEIQSQPDLLKLMVHSLCPVIYGHLLVKAALVLALFGGRQKNINKNSVPVRGDPHVLMVGDPGLGKSQMLQAVCNVAPRGIYVCGNSTSSTGLTVTLSRDAATGDYALEAGALVLADQGVCCIDEFDKLGNQQQALLEAMEQQSVSLAKAGIVSSLPARTSVVAAANPIGGHYNRGKTVSENLKMGSALLSRFDVVFLLLDIPDESHDRRVSEHVMANRSGKGRMSSSVVSRDNGQMESSILLQHSDLPLSERLQVSMGETVDPIPAFLFRKYISYARQYVQPSLSSEAAETLQSFYLSLRAQGQAADATPITTRQLESLIRLTEARARLELREMANKSDAEDVVEIMKHSLADTYSDGLGNLDFERSQLGSGMSQRSAAKRLVHALHTHAQKTNQKEFDLQTIRGVADKLNIKVMDFEGLLSSLNEQGFLLKKGAKVYQLQTV</sequence>
<dbReference type="Pfam" id="PF25051">
    <property type="entry name" value="WHD_MCM8"/>
    <property type="match status" value="1"/>
</dbReference>
<feature type="compositionally biased region" description="Low complexity" evidence="15">
    <location>
        <begin position="60"/>
        <end position="71"/>
    </location>
</feature>
<dbReference type="SMART" id="SM00382">
    <property type="entry name" value="AAA"/>
    <property type="match status" value="1"/>
</dbReference>
<dbReference type="Pfam" id="PF17855">
    <property type="entry name" value="MCM_lid"/>
    <property type="match status" value="1"/>
</dbReference>
<keyword evidence="8 14" id="KW-0238">DNA-binding</keyword>
<dbReference type="PROSITE" id="PS00847">
    <property type="entry name" value="MCM_1"/>
    <property type="match status" value="1"/>
</dbReference>
<organism evidence="17 18">
    <name type="scientific">Knipowitschia caucasica</name>
    <name type="common">Caucasian dwarf goby</name>
    <name type="synonym">Pomatoschistus caucasicus</name>
    <dbReference type="NCBI Taxonomy" id="637954"/>
    <lineage>
        <taxon>Eukaryota</taxon>
        <taxon>Metazoa</taxon>
        <taxon>Chordata</taxon>
        <taxon>Craniata</taxon>
        <taxon>Vertebrata</taxon>
        <taxon>Euteleostomi</taxon>
        <taxon>Actinopterygii</taxon>
        <taxon>Neopterygii</taxon>
        <taxon>Teleostei</taxon>
        <taxon>Neoteleostei</taxon>
        <taxon>Acanthomorphata</taxon>
        <taxon>Gobiaria</taxon>
        <taxon>Gobiiformes</taxon>
        <taxon>Gobioidei</taxon>
        <taxon>Gobiidae</taxon>
        <taxon>Gobiinae</taxon>
        <taxon>Knipowitschia</taxon>
    </lineage>
</organism>
<keyword evidence="7 14" id="KW-0067">ATP-binding</keyword>
<dbReference type="Gene3D" id="2.40.50.140">
    <property type="entry name" value="Nucleic acid-binding proteins"/>
    <property type="match status" value="1"/>
</dbReference>
<dbReference type="InterPro" id="IPR027417">
    <property type="entry name" value="P-loop_NTPase"/>
</dbReference>
<gene>
    <name evidence="17" type="ORF">KC01_LOCUS9078</name>
</gene>
<evidence type="ECO:0000256" key="8">
    <source>
        <dbReference type="ARBA" id="ARBA00023125"/>
    </source>
</evidence>
<dbReference type="GO" id="GO:0006260">
    <property type="term" value="P:DNA replication"/>
    <property type="evidence" value="ECO:0007669"/>
    <property type="project" value="InterPro"/>
</dbReference>
<evidence type="ECO:0000256" key="9">
    <source>
        <dbReference type="ARBA" id="ARBA00023242"/>
    </source>
</evidence>
<dbReference type="GO" id="GO:0017116">
    <property type="term" value="F:single-stranded DNA helicase activity"/>
    <property type="evidence" value="ECO:0007669"/>
    <property type="project" value="TreeGrafter"/>
</dbReference>
<dbReference type="InterPro" id="IPR012340">
    <property type="entry name" value="NA-bd_OB-fold"/>
</dbReference>
<evidence type="ECO:0000256" key="11">
    <source>
        <dbReference type="ARBA" id="ARBA00041084"/>
    </source>
</evidence>
<evidence type="ECO:0000256" key="10">
    <source>
        <dbReference type="ARBA" id="ARBA00023306"/>
    </source>
</evidence>
<dbReference type="InterPro" id="IPR001208">
    <property type="entry name" value="MCM_dom"/>
</dbReference>
<dbReference type="PANTHER" id="PTHR11630">
    <property type="entry name" value="DNA REPLICATION LICENSING FACTOR MCM FAMILY MEMBER"/>
    <property type="match status" value="1"/>
</dbReference>
<comment type="subcellular location">
    <subcellularLocation>
        <location evidence="1">Nucleus</location>
    </subcellularLocation>
</comment>
<comment type="catalytic activity">
    <reaction evidence="13">
        <text>ATP + H2O = ADP + phosphate + H(+)</text>
        <dbReference type="Rhea" id="RHEA:13065"/>
        <dbReference type="ChEBI" id="CHEBI:15377"/>
        <dbReference type="ChEBI" id="CHEBI:15378"/>
        <dbReference type="ChEBI" id="CHEBI:30616"/>
        <dbReference type="ChEBI" id="CHEBI:43474"/>
        <dbReference type="ChEBI" id="CHEBI:456216"/>
        <dbReference type="EC" id="3.6.4.12"/>
    </reaction>
</comment>
<evidence type="ECO:0000256" key="15">
    <source>
        <dbReference type="SAM" id="MobiDB-lite"/>
    </source>
</evidence>
<evidence type="ECO:0000256" key="13">
    <source>
        <dbReference type="ARBA" id="ARBA00047995"/>
    </source>
</evidence>
<comment type="similarity">
    <text evidence="2 14">Belongs to the MCM family.</text>
</comment>
<feature type="compositionally biased region" description="Gly residues" evidence="15">
    <location>
        <begin position="15"/>
        <end position="59"/>
    </location>
</feature>
<evidence type="ECO:0000256" key="2">
    <source>
        <dbReference type="ARBA" id="ARBA00008010"/>
    </source>
</evidence>
<dbReference type="Pfam" id="PF17207">
    <property type="entry name" value="MCM_OB"/>
    <property type="match status" value="2"/>
</dbReference>
<protein>
    <recommendedName>
        <fullName evidence="11">DNA helicase MCM8</fullName>
        <ecNumber evidence="3">3.6.4.12</ecNumber>
    </recommendedName>
    <alternativeName>
        <fullName evidence="12">Minichromosome maintenance 8</fullName>
    </alternativeName>
</protein>
<keyword evidence="5 14" id="KW-0547">Nucleotide-binding</keyword>
<keyword evidence="6" id="KW-0347">Helicase</keyword>
<keyword evidence="6" id="KW-0378">Hydrolase</keyword>
<dbReference type="PRINTS" id="PR01657">
    <property type="entry name" value="MCMFAMILY"/>
</dbReference>
<feature type="domain" description="MCM C-terminal AAA(+) ATPase" evidence="16">
    <location>
        <begin position="735"/>
        <end position="941"/>
    </location>
</feature>
<dbReference type="GO" id="GO:0042555">
    <property type="term" value="C:MCM complex"/>
    <property type="evidence" value="ECO:0007669"/>
    <property type="project" value="TreeGrafter"/>
</dbReference>
<dbReference type="InterPro" id="IPR033762">
    <property type="entry name" value="MCM_OB"/>
</dbReference>
<evidence type="ECO:0000256" key="4">
    <source>
        <dbReference type="ARBA" id="ARBA00022705"/>
    </source>
</evidence>
<keyword evidence="4" id="KW-0235">DNA replication</keyword>
<dbReference type="EMBL" id="OZ035835">
    <property type="protein sequence ID" value="CAL1577783.1"/>
    <property type="molecule type" value="Genomic_DNA"/>
</dbReference>
<dbReference type="InterPro" id="IPR018525">
    <property type="entry name" value="MCM_CS"/>
</dbReference>
<evidence type="ECO:0000256" key="3">
    <source>
        <dbReference type="ARBA" id="ARBA00012551"/>
    </source>
</evidence>
<evidence type="ECO:0000313" key="17">
    <source>
        <dbReference type="EMBL" id="CAL1577783.1"/>
    </source>
</evidence>
<dbReference type="Gene3D" id="3.40.50.300">
    <property type="entry name" value="P-loop containing nucleotide triphosphate hydrolases"/>
    <property type="match status" value="1"/>
</dbReference>
<dbReference type="InterPro" id="IPR003593">
    <property type="entry name" value="AAA+_ATPase"/>
</dbReference>
<dbReference type="AlphaFoldDB" id="A0AAV2JJC2"/>
<keyword evidence="18" id="KW-1185">Reference proteome</keyword>
<evidence type="ECO:0000313" key="18">
    <source>
        <dbReference type="Proteomes" id="UP001497482"/>
    </source>
</evidence>
<dbReference type="GO" id="GO:0005524">
    <property type="term" value="F:ATP binding"/>
    <property type="evidence" value="ECO:0007669"/>
    <property type="project" value="UniProtKB-KW"/>
</dbReference>
<dbReference type="EC" id="3.6.4.12" evidence="3"/>
<dbReference type="GO" id="GO:0003697">
    <property type="term" value="F:single-stranded DNA binding"/>
    <property type="evidence" value="ECO:0007669"/>
    <property type="project" value="TreeGrafter"/>
</dbReference>
<dbReference type="GO" id="GO:0005634">
    <property type="term" value="C:nucleus"/>
    <property type="evidence" value="ECO:0007669"/>
    <property type="project" value="UniProtKB-SubCell"/>
</dbReference>
<dbReference type="CDD" id="cd17759">
    <property type="entry name" value="MCM8"/>
    <property type="match status" value="1"/>
</dbReference>
<dbReference type="InterPro" id="IPR041562">
    <property type="entry name" value="MCM_lid"/>
</dbReference>
<proteinExistence type="inferred from homology"/>
<evidence type="ECO:0000256" key="7">
    <source>
        <dbReference type="ARBA" id="ARBA00022840"/>
    </source>
</evidence>
<dbReference type="SUPFAM" id="SSF50249">
    <property type="entry name" value="Nucleic acid-binding proteins"/>
    <property type="match status" value="2"/>
</dbReference>
<dbReference type="Pfam" id="PF00493">
    <property type="entry name" value="MCM"/>
    <property type="match status" value="1"/>
</dbReference>
<evidence type="ECO:0000256" key="6">
    <source>
        <dbReference type="ARBA" id="ARBA00022806"/>
    </source>
</evidence>
<accession>A0AAV2JJC2</accession>
<dbReference type="GO" id="GO:0000724">
    <property type="term" value="P:double-strand break repair via homologous recombination"/>
    <property type="evidence" value="ECO:0007669"/>
    <property type="project" value="TreeGrafter"/>
</dbReference>
<dbReference type="Pfam" id="PF26065">
    <property type="entry name" value="MCM8_N"/>
    <property type="match status" value="1"/>
</dbReference>
<dbReference type="SMART" id="SM00350">
    <property type="entry name" value="MCM"/>
    <property type="match status" value="1"/>
</dbReference>
<dbReference type="SUPFAM" id="SSF52540">
    <property type="entry name" value="P-loop containing nucleoside triphosphate hydrolases"/>
    <property type="match status" value="1"/>
</dbReference>
<dbReference type="InterPro" id="IPR031327">
    <property type="entry name" value="MCM"/>
</dbReference>
<name>A0AAV2JJC2_KNICA</name>
<evidence type="ECO:0000256" key="5">
    <source>
        <dbReference type="ARBA" id="ARBA00022741"/>
    </source>
</evidence>
<evidence type="ECO:0000256" key="14">
    <source>
        <dbReference type="RuleBase" id="RU004070"/>
    </source>
</evidence>
<dbReference type="InterPro" id="IPR056875">
    <property type="entry name" value="MCM8/REC_WHD"/>
</dbReference>
<dbReference type="CDD" id="cd22247">
    <property type="entry name" value="MCM8_WHD"/>
    <property type="match status" value="1"/>
</dbReference>
<evidence type="ECO:0000256" key="12">
    <source>
        <dbReference type="ARBA" id="ARBA00042306"/>
    </source>
</evidence>
<keyword evidence="10" id="KW-0131">Cell cycle</keyword>
<feature type="region of interest" description="Disordered" evidence="15">
    <location>
        <begin position="1"/>
        <end position="73"/>
    </location>
</feature>
<dbReference type="Proteomes" id="UP001497482">
    <property type="component" value="Chromosome 13"/>
</dbReference>
<reference evidence="17 18" key="1">
    <citation type="submission" date="2024-04" db="EMBL/GenBank/DDBJ databases">
        <authorList>
            <person name="Waldvogel A.-M."/>
            <person name="Schoenle A."/>
        </authorList>
    </citation>
    <scope>NUCLEOTIDE SEQUENCE [LARGE SCALE GENOMIC DNA]</scope>
</reference>
<feature type="region of interest" description="Disordered" evidence="15">
    <location>
        <begin position="937"/>
        <end position="956"/>
    </location>
</feature>
<dbReference type="InterPro" id="IPR058767">
    <property type="entry name" value="MCM8_N"/>
</dbReference>
<evidence type="ECO:0000256" key="1">
    <source>
        <dbReference type="ARBA" id="ARBA00004123"/>
    </source>
</evidence>
<evidence type="ECO:0000259" key="16">
    <source>
        <dbReference type="PROSITE" id="PS50051"/>
    </source>
</evidence>
<dbReference type="PROSITE" id="PS50051">
    <property type="entry name" value="MCM_2"/>
    <property type="match status" value="1"/>
</dbReference>
<dbReference type="PANTHER" id="PTHR11630:SF47">
    <property type="entry name" value="DNA HELICASE MCM8"/>
    <property type="match status" value="1"/>
</dbReference>